<name>A0A8H4QCQ6_9HYPO</name>
<keyword evidence="13" id="KW-0560">Oxidoreductase</keyword>
<evidence type="ECO:0000256" key="21">
    <source>
        <dbReference type="SAM" id="MobiDB-lite"/>
    </source>
</evidence>
<keyword evidence="7" id="KW-0812">Transmembrane</keyword>
<keyword evidence="11" id="KW-0735">Signal-anchor</keyword>
<keyword evidence="14" id="KW-0811">Translocation</keyword>
<feature type="compositionally biased region" description="Basic and acidic residues" evidence="21">
    <location>
        <begin position="232"/>
        <end position="253"/>
    </location>
</feature>
<keyword evidence="23" id="KW-1185">Reference proteome</keyword>
<dbReference type="GO" id="GO:0015035">
    <property type="term" value="F:protein-disulfide reductase activity"/>
    <property type="evidence" value="ECO:0007669"/>
    <property type="project" value="InterPro"/>
</dbReference>
<accession>A0A8H4QCQ6</accession>
<comment type="subunit">
    <text evidence="4">Monomer.</text>
</comment>
<dbReference type="GO" id="GO:0005743">
    <property type="term" value="C:mitochondrial inner membrane"/>
    <property type="evidence" value="ECO:0007669"/>
    <property type="project" value="UniProtKB-SubCell"/>
</dbReference>
<proteinExistence type="predicted"/>
<evidence type="ECO:0000256" key="17">
    <source>
        <dbReference type="ARBA" id="ARBA00023157"/>
    </source>
</evidence>
<keyword evidence="18" id="KW-0676">Redox-active center</keyword>
<feature type="compositionally biased region" description="Basic and acidic residues" evidence="21">
    <location>
        <begin position="118"/>
        <end position="127"/>
    </location>
</feature>
<keyword evidence="12" id="KW-1133">Transmembrane helix</keyword>
<dbReference type="InterPro" id="IPR039289">
    <property type="entry name" value="CHCHD4"/>
</dbReference>
<sequence>MFCAAAARSASRAVPRAMARCGPRRLASTASPAGKSRSSRGTLLRWALAAGAVYYYNTSPVFADEGQEAAEPMISAPDSSLGSDLYTVDAVVEKRRKLAQDAAVQDRQQSDDEELEKETESGSRDETTAPGEEDAGQGGAFNPETGEINWDCPCLGGMAHGPCGEQFKGAFSCFVYSDEEPKGMDCIEKFQEMQDCFRKYPEIYGAELEDDEPPEEAEEDVAQDLAVQQNDTRQRDESSRDAEVSRAAKEADRQAPSQEPAKSSHDSEAPYAGDEQTAAAEKSSEAKLKTQFAAREHGRQTQSLDSKRPPEMDANMPWRDASAANDDASEGEKSKR</sequence>
<comment type="function">
    <text evidence="19">Required for the import and folding of small cysteine-containing proteins (small Tim) in the mitochondrial intermembrane space (IMS). Forms a redox cycle with ERV1 that involves a disulfide relay system. Precursor proteins to be imported into the IMS are translocated in their reduced form into the mitochondria. The oxidized form of MIA40 forms a transient intermolecular disulfide bridge with the reduced precursor protein, resulting in oxidation of the precursor protein that now contains an intramolecular disulfide bond and is able to undergo folding in the IMS.</text>
</comment>
<feature type="compositionally biased region" description="Basic and acidic residues" evidence="21">
    <location>
        <begin position="282"/>
        <end position="311"/>
    </location>
</feature>
<evidence type="ECO:0000256" key="13">
    <source>
        <dbReference type="ARBA" id="ARBA00023002"/>
    </source>
</evidence>
<keyword evidence="15" id="KW-0496">Mitochondrion</keyword>
<evidence type="ECO:0000256" key="11">
    <source>
        <dbReference type="ARBA" id="ARBA00022968"/>
    </source>
</evidence>
<evidence type="ECO:0000256" key="7">
    <source>
        <dbReference type="ARBA" id="ARBA00022692"/>
    </source>
</evidence>
<comment type="cofactor">
    <cofactor evidence="1">
        <name>Zn(2+)</name>
        <dbReference type="ChEBI" id="CHEBI:29105"/>
    </cofactor>
</comment>
<dbReference type="GO" id="GO:0045041">
    <property type="term" value="P:protein import into mitochondrial intermembrane space"/>
    <property type="evidence" value="ECO:0007669"/>
    <property type="project" value="InterPro"/>
</dbReference>
<evidence type="ECO:0000256" key="14">
    <source>
        <dbReference type="ARBA" id="ARBA00023010"/>
    </source>
</evidence>
<evidence type="ECO:0000313" key="23">
    <source>
        <dbReference type="Proteomes" id="UP000562929"/>
    </source>
</evidence>
<evidence type="ECO:0000256" key="5">
    <source>
        <dbReference type="ARBA" id="ARBA00013714"/>
    </source>
</evidence>
<comment type="subcellular location">
    <subcellularLocation>
        <location evidence="3">Mitochondrion inner membrane</location>
        <topology evidence="3">Single-pass type II membrane protein</topology>
        <orientation evidence="3">Intermembrane side</orientation>
    </subcellularLocation>
</comment>
<evidence type="ECO:0000256" key="1">
    <source>
        <dbReference type="ARBA" id="ARBA00001947"/>
    </source>
</evidence>
<evidence type="ECO:0000256" key="10">
    <source>
        <dbReference type="ARBA" id="ARBA00022946"/>
    </source>
</evidence>
<keyword evidence="8" id="KW-0999">Mitochondrion inner membrane</keyword>
<evidence type="ECO:0000256" key="4">
    <source>
        <dbReference type="ARBA" id="ARBA00011245"/>
    </source>
</evidence>
<dbReference type="FunFam" id="1.10.287.2900:FF:000002">
    <property type="entry name" value="Mitochondrial intermembrane space import and assembly protein"/>
    <property type="match status" value="1"/>
</dbReference>
<dbReference type="Gene3D" id="1.10.287.2900">
    <property type="match status" value="1"/>
</dbReference>
<comment type="caution">
    <text evidence="22">The sequence shown here is derived from an EMBL/GenBank/DDBJ whole genome shotgun (WGS) entry which is preliminary data.</text>
</comment>
<feature type="region of interest" description="Disordered" evidence="21">
    <location>
        <begin position="100"/>
        <end position="144"/>
    </location>
</feature>
<reference evidence="22 23" key="1">
    <citation type="journal article" date="2020" name="G3 (Bethesda)">
        <title>Genetic Underpinnings of Host Manipulation by Ophiocordyceps as Revealed by Comparative Transcriptomics.</title>
        <authorList>
            <person name="Will I."/>
            <person name="Das B."/>
            <person name="Trinh T."/>
            <person name="Brachmann A."/>
            <person name="Ohm R.A."/>
            <person name="de Bekker C."/>
        </authorList>
    </citation>
    <scope>NUCLEOTIDE SEQUENCE [LARGE SCALE GENOMIC DNA]</scope>
    <source>
        <strain evidence="22 23">EC05</strain>
    </source>
</reference>
<evidence type="ECO:0000256" key="15">
    <source>
        <dbReference type="ARBA" id="ARBA00023128"/>
    </source>
</evidence>
<feature type="compositionally biased region" description="Acidic residues" evidence="21">
    <location>
        <begin position="207"/>
        <end position="222"/>
    </location>
</feature>
<evidence type="ECO:0000256" key="3">
    <source>
        <dbReference type="ARBA" id="ARBA00004164"/>
    </source>
</evidence>
<evidence type="ECO:0000256" key="20">
    <source>
        <dbReference type="ARBA" id="ARBA00033150"/>
    </source>
</evidence>
<feature type="region of interest" description="Disordered" evidence="21">
    <location>
        <begin position="205"/>
        <end position="336"/>
    </location>
</feature>
<gene>
    <name evidence="22" type="ORF">GQ602_000670</name>
</gene>
<evidence type="ECO:0000256" key="16">
    <source>
        <dbReference type="ARBA" id="ARBA00023136"/>
    </source>
</evidence>
<keyword evidence="17" id="KW-1015">Disulfide bond</keyword>
<protein>
    <recommendedName>
        <fullName evidence="5">Mitochondrial intermembrane space import and assembly protein 40</fullName>
    </recommendedName>
    <alternativeName>
        <fullName evidence="20">Mitochondrial import inner membrane translocase TIM40</fullName>
    </alternativeName>
</protein>
<organism evidence="22 23">
    <name type="scientific">Ophiocordyceps camponoti-floridani</name>
    <dbReference type="NCBI Taxonomy" id="2030778"/>
    <lineage>
        <taxon>Eukaryota</taxon>
        <taxon>Fungi</taxon>
        <taxon>Dikarya</taxon>
        <taxon>Ascomycota</taxon>
        <taxon>Pezizomycotina</taxon>
        <taxon>Sordariomycetes</taxon>
        <taxon>Hypocreomycetidae</taxon>
        <taxon>Hypocreales</taxon>
        <taxon>Ophiocordycipitaceae</taxon>
        <taxon>Ophiocordyceps</taxon>
    </lineage>
</organism>
<evidence type="ECO:0000256" key="8">
    <source>
        <dbReference type="ARBA" id="ARBA00022792"/>
    </source>
</evidence>
<evidence type="ECO:0000256" key="9">
    <source>
        <dbReference type="ARBA" id="ARBA00022927"/>
    </source>
</evidence>
<evidence type="ECO:0000313" key="22">
    <source>
        <dbReference type="EMBL" id="KAF4595057.1"/>
    </source>
</evidence>
<evidence type="ECO:0000256" key="12">
    <source>
        <dbReference type="ARBA" id="ARBA00022989"/>
    </source>
</evidence>
<dbReference type="AlphaFoldDB" id="A0A8H4QCQ6"/>
<dbReference type="PROSITE" id="PS51808">
    <property type="entry name" value="CHCH"/>
    <property type="match status" value="1"/>
</dbReference>
<evidence type="ECO:0000256" key="18">
    <source>
        <dbReference type="ARBA" id="ARBA00023284"/>
    </source>
</evidence>
<evidence type="ECO:0000256" key="6">
    <source>
        <dbReference type="ARBA" id="ARBA00022448"/>
    </source>
</evidence>
<dbReference type="GO" id="GO:0005758">
    <property type="term" value="C:mitochondrial intermembrane space"/>
    <property type="evidence" value="ECO:0007669"/>
    <property type="project" value="TreeGrafter"/>
</dbReference>
<keyword evidence="9" id="KW-0653">Protein transport</keyword>
<dbReference type="Proteomes" id="UP000562929">
    <property type="component" value="Unassembled WGS sequence"/>
</dbReference>
<keyword evidence="16" id="KW-0472">Membrane</keyword>
<dbReference type="PANTHER" id="PTHR21622:SF0">
    <property type="entry name" value="COILED-COIL-HELIX-COILED-COIL-HELIX DOMAIN CONTAINING 4"/>
    <property type="match status" value="1"/>
</dbReference>
<evidence type="ECO:0000256" key="2">
    <source>
        <dbReference type="ARBA" id="ARBA00001973"/>
    </source>
</evidence>
<dbReference type="PANTHER" id="PTHR21622">
    <property type="entry name" value="COILED-COIL-HELIX-COILED-COIL-HELIX DOMAIN CONTAINING 4"/>
    <property type="match status" value="1"/>
</dbReference>
<keyword evidence="6" id="KW-0813">Transport</keyword>
<keyword evidence="10" id="KW-0809">Transit peptide</keyword>
<dbReference type="OrthoDB" id="7481291at2759"/>
<dbReference type="EMBL" id="JAACLJ010000001">
    <property type="protein sequence ID" value="KAF4595057.1"/>
    <property type="molecule type" value="Genomic_DNA"/>
</dbReference>
<comment type="cofactor">
    <cofactor evidence="2">
        <name>Cu(2+)</name>
        <dbReference type="ChEBI" id="CHEBI:29036"/>
    </cofactor>
</comment>
<evidence type="ECO:0000256" key="19">
    <source>
        <dbReference type="ARBA" id="ARBA00024980"/>
    </source>
</evidence>